<accession>A0A0F9API4</accession>
<sequence>MCAYEPQTAGLYGYLTPEGDPGAGHIYLAHIGPVITRMTRNFADIFHATGFIKNYRSVYSLGYVHITKSKLRHWFGSFLLEKEFHAAITPHFQYSLRSGRESVARWMGPQPR</sequence>
<protein>
    <submittedName>
        <fullName evidence="1">Uncharacterized protein</fullName>
    </submittedName>
</protein>
<reference evidence="1" key="1">
    <citation type="journal article" date="2015" name="Nature">
        <title>Complex archaea that bridge the gap between prokaryotes and eukaryotes.</title>
        <authorList>
            <person name="Spang A."/>
            <person name="Saw J.H."/>
            <person name="Jorgensen S.L."/>
            <person name="Zaremba-Niedzwiedzka K."/>
            <person name="Martijn J."/>
            <person name="Lind A.E."/>
            <person name="van Eijk R."/>
            <person name="Schleper C."/>
            <person name="Guy L."/>
            <person name="Ettema T.J."/>
        </authorList>
    </citation>
    <scope>NUCLEOTIDE SEQUENCE</scope>
</reference>
<feature type="non-terminal residue" evidence="1">
    <location>
        <position position="112"/>
    </location>
</feature>
<organism evidence="1">
    <name type="scientific">marine sediment metagenome</name>
    <dbReference type="NCBI Taxonomy" id="412755"/>
    <lineage>
        <taxon>unclassified sequences</taxon>
        <taxon>metagenomes</taxon>
        <taxon>ecological metagenomes</taxon>
    </lineage>
</organism>
<comment type="caution">
    <text evidence="1">The sequence shown here is derived from an EMBL/GenBank/DDBJ whole genome shotgun (WGS) entry which is preliminary data.</text>
</comment>
<dbReference type="EMBL" id="LAZR01041622">
    <property type="protein sequence ID" value="KKL11514.1"/>
    <property type="molecule type" value="Genomic_DNA"/>
</dbReference>
<dbReference type="AlphaFoldDB" id="A0A0F9API4"/>
<proteinExistence type="predicted"/>
<gene>
    <name evidence="1" type="ORF">LCGC14_2545030</name>
</gene>
<evidence type="ECO:0000313" key="1">
    <source>
        <dbReference type="EMBL" id="KKL11514.1"/>
    </source>
</evidence>
<name>A0A0F9API4_9ZZZZ</name>